<reference evidence="3 4" key="1">
    <citation type="journal article" date="2015" name="Plant Cell">
        <title>Oil accumulation by the oleaginous diatom Fistulifera solaris as revealed by the genome and transcriptome.</title>
        <authorList>
            <person name="Tanaka T."/>
            <person name="Maeda Y."/>
            <person name="Veluchamy A."/>
            <person name="Tanaka M."/>
            <person name="Abida H."/>
            <person name="Marechal E."/>
            <person name="Bowler C."/>
            <person name="Muto M."/>
            <person name="Sunaga Y."/>
            <person name="Tanaka M."/>
            <person name="Yoshino T."/>
            <person name="Taniguchi T."/>
            <person name="Fukuda Y."/>
            <person name="Nemoto M."/>
            <person name="Matsumoto M."/>
            <person name="Wong P.S."/>
            <person name="Aburatani S."/>
            <person name="Fujibuchi W."/>
        </authorList>
    </citation>
    <scope>NUCLEOTIDE SEQUENCE [LARGE SCALE GENOMIC DNA]</scope>
    <source>
        <strain evidence="3 4">JPCC DA0580</strain>
    </source>
</reference>
<dbReference type="Gene3D" id="1.20.120.1760">
    <property type="match status" value="1"/>
</dbReference>
<dbReference type="InParanoid" id="A0A1Z5JL00"/>
<evidence type="ECO:0000256" key="1">
    <source>
        <dbReference type="SAM" id="MobiDB-lite"/>
    </source>
</evidence>
<keyword evidence="2" id="KW-1133">Transmembrane helix</keyword>
<dbReference type="GO" id="GO:0008654">
    <property type="term" value="P:phospholipid biosynthetic process"/>
    <property type="evidence" value="ECO:0007669"/>
    <property type="project" value="InterPro"/>
</dbReference>
<dbReference type="GO" id="GO:0016020">
    <property type="term" value="C:membrane"/>
    <property type="evidence" value="ECO:0007669"/>
    <property type="project" value="InterPro"/>
</dbReference>
<dbReference type="InterPro" id="IPR000462">
    <property type="entry name" value="CDP-OH_P_trans"/>
</dbReference>
<organism evidence="3 4">
    <name type="scientific">Fistulifera solaris</name>
    <name type="common">Oleaginous diatom</name>
    <dbReference type="NCBI Taxonomy" id="1519565"/>
    <lineage>
        <taxon>Eukaryota</taxon>
        <taxon>Sar</taxon>
        <taxon>Stramenopiles</taxon>
        <taxon>Ochrophyta</taxon>
        <taxon>Bacillariophyta</taxon>
        <taxon>Bacillariophyceae</taxon>
        <taxon>Bacillariophycidae</taxon>
        <taxon>Naviculales</taxon>
        <taxon>Naviculaceae</taxon>
        <taxon>Fistulifera</taxon>
    </lineage>
</organism>
<keyword evidence="2" id="KW-0472">Membrane</keyword>
<dbReference type="OrthoDB" id="40021at2759"/>
<keyword evidence="4" id="KW-1185">Reference proteome</keyword>
<dbReference type="Gene3D" id="3.40.50.620">
    <property type="entry name" value="HUPs"/>
    <property type="match status" value="1"/>
</dbReference>
<proteinExistence type="predicted"/>
<evidence type="ECO:0000313" key="4">
    <source>
        <dbReference type="Proteomes" id="UP000198406"/>
    </source>
</evidence>
<evidence type="ECO:0000256" key="2">
    <source>
        <dbReference type="SAM" id="Phobius"/>
    </source>
</evidence>
<gene>
    <name evidence="3" type="ORF">FisN_11Hh100</name>
</gene>
<dbReference type="Pfam" id="PF01066">
    <property type="entry name" value="CDP-OH_P_transf"/>
    <property type="match status" value="1"/>
</dbReference>
<dbReference type="AlphaFoldDB" id="A0A1Z5JL00"/>
<sequence>MTTQKELFTPLVDFVDVLVELYLGSFIRPFVAIHETFYGAINRMLRQLLDDHGIPAWCSANFITYARTILVVPTLLLLAWGHTVVPSFLVVLVDLGDFFDGVVARYWNDEKAKETSSDDDRTEKRAASPTNSDKDSFEVVVTGSPHCLDSWVTIHRQRSYGGFVDAVCDKAFVIPCWILLLNTVPNSTYIKLLQYFTLFSLILAETASGCIRFRAYFTSGGLPAPKVEGFDFSTSAVTADHVGKAKQTFEMMGTALFILPLTHYLGVLVLFLAVPLAYESVRRKVIRRVVYVTGDVTSFDHKTIRLWIQAKAMGSKLYVGVPGENMTDKILNACSVSCVDEVIAEAPAKADLMFLEKHGIDFCVISPGQSKFVTDEVIYSNRCLQLGEDGIARPLTTKSQSKAD</sequence>
<dbReference type="InterPro" id="IPR043130">
    <property type="entry name" value="CDP-OH_PTrfase_TM_dom"/>
</dbReference>
<dbReference type="Proteomes" id="UP000198406">
    <property type="component" value="Unassembled WGS sequence"/>
</dbReference>
<feature type="region of interest" description="Disordered" evidence="1">
    <location>
        <begin position="114"/>
        <end position="137"/>
    </location>
</feature>
<dbReference type="EMBL" id="BDSP01000080">
    <property type="protein sequence ID" value="GAX14441.1"/>
    <property type="molecule type" value="Genomic_DNA"/>
</dbReference>
<dbReference type="InterPro" id="IPR014729">
    <property type="entry name" value="Rossmann-like_a/b/a_fold"/>
</dbReference>
<evidence type="ECO:0000313" key="3">
    <source>
        <dbReference type="EMBL" id="GAX14441.1"/>
    </source>
</evidence>
<dbReference type="GO" id="GO:0016780">
    <property type="term" value="F:phosphotransferase activity, for other substituted phosphate groups"/>
    <property type="evidence" value="ECO:0007669"/>
    <property type="project" value="InterPro"/>
</dbReference>
<protein>
    <submittedName>
        <fullName evidence="3">Uncharacterized protein</fullName>
    </submittedName>
</protein>
<feature type="transmembrane region" description="Helical" evidence="2">
    <location>
        <begin position="255"/>
        <end position="278"/>
    </location>
</feature>
<accession>A0A1Z5JL00</accession>
<keyword evidence="2" id="KW-0812">Transmembrane</keyword>
<name>A0A1Z5JL00_FISSO</name>
<comment type="caution">
    <text evidence="3">The sequence shown here is derived from an EMBL/GenBank/DDBJ whole genome shotgun (WGS) entry which is preliminary data.</text>
</comment>